<dbReference type="InterPro" id="IPR011990">
    <property type="entry name" value="TPR-like_helical_dom_sf"/>
</dbReference>
<dbReference type="PANTHER" id="PTHR24014:SF6">
    <property type="entry name" value="PENTATRICOPEPTIDE REPEAT-CONTAINING PROTEIN 1, MITOCHONDRIAL"/>
    <property type="match status" value="1"/>
</dbReference>
<feature type="repeat" description="PPR" evidence="2">
    <location>
        <begin position="272"/>
        <end position="306"/>
    </location>
</feature>
<dbReference type="GeneID" id="106461767"/>
<feature type="region of interest" description="Disordered" evidence="3">
    <location>
        <begin position="77"/>
        <end position="105"/>
    </location>
</feature>
<name>A0ABM1B8P4_LIMPO</name>
<evidence type="ECO:0000256" key="3">
    <source>
        <dbReference type="SAM" id="MobiDB-lite"/>
    </source>
</evidence>
<feature type="repeat" description="PPR" evidence="2">
    <location>
        <begin position="198"/>
        <end position="232"/>
    </location>
</feature>
<dbReference type="RefSeq" id="XP_013777072.1">
    <property type="nucleotide sequence ID" value="XM_013921618.2"/>
</dbReference>
<dbReference type="NCBIfam" id="TIGR00756">
    <property type="entry name" value="PPR"/>
    <property type="match status" value="2"/>
</dbReference>
<feature type="domain" description="PROP1-like PPR" evidence="4">
    <location>
        <begin position="164"/>
        <end position="321"/>
    </location>
</feature>
<dbReference type="PANTHER" id="PTHR24014">
    <property type="entry name" value="2-OXOGLUTARATE AND IRON-DEPENDENT OXYGENASE DOMAIN-CONTAINING PROTEIN 2"/>
    <property type="match status" value="1"/>
</dbReference>
<dbReference type="PROSITE" id="PS51375">
    <property type="entry name" value="PPR"/>
    <property type="match status" value="2"/>
</dbReference>
<protein>
    <submittedName>
        <fullName evidence="6 7">Pentatricopeptide repeat-containing protein 1, mitochondrial-like isoform X1</fullName>
    </submittedName>
</protein>
<accession>A0ABM1B8P4</accession>
<dbReference type="RefSeq" id="XP_013777073.1">
    <property type="nucleotide sequence ID" value="XM_013921619.2"/>
</dbReference>
<gene>
    <name evidence="6 7 8" type="primary">LOC106461767</name>
</gene>
<evidence type="ECO:0000259" key="4">
    <source>
        <dbReference type="Pfam" id="PF17177"/>
    </source>
</evidence>
<evidence type="ECO:0000256" key="1">
    <source>
        <dbReference type="ARBA" id="ARBA00022737"/>
    </source>
</evidence>
<evidence type="ECO:0000313" key="5">
    <source>
        <dbReference type="Proteomes" id="UP000694941"/>
    </source>
</evidence>
<proteinExistence type="predicted"/>
<dbReference type="Pfam" id="PF17177">
    <property type="entry name" value="PPR_long"/>
    <property type="match status" value="1"/>
</dbReference>
<dbReference type="InterPro" id="IPR033443">
    <property type="entry name" value="PROP1-like_PPR_dom"/>
</dbReference>
<evidence type="ECO:0000313" key="8">
    <source>
        <dbReference type="RefSeq" id="XP_022244512.1"/>
    </source>
</evidence>
<evidence type="ECO:0000313" key="6">
    <source>
        <dbReference type="RefSeq" id="XP_013777072.1"/>
    </source>
</evidence>
<sequence>MLKKYHIFYQMCVICKRSNTRFISINLLRSSFVLKKENENYALQQNKLQYSTCASDILGRLKPNSDTFGTLDQDLEKNLNSKGKNPSSKVQLKGRKGKPQDVTDSFKISVSDKNSETELTDSDVFGTVADAESVIKYQTESDLHTDEPDDDDVFISYGKKMSPKEYGDKMKELIKERKLKDALQLYNQMIKEDRVKPVKYIYTLLIGACGRVGYTKMAFKLFKHMRDRGMTPSPATLTGLFNACAETPFLNYGLQKAIHLREQIMEKGWQPSNITFHSMIKAFGRCGDLETAFSLADEMTENGHVVTAETFNFLLQACITNKEAGFTHAIQVFRFMKFSTTLPEVHAFNLLLRAVRDCGIGPPDVSKQLLEEWQKESYSLSRKAKDPKPSKEILKISSSKFVQKELVSESSDKTRSITREEEGNKSPAIINPESSICVLEKSETPNLLLSSGNGDNQQVIGLRNVEKPEDRLALIGGLDGFLQLMIASKAKPDIRTFSLLLETLPSTTESEVALLQWIDKLQLSPDTDFFNLLIKKRNYRKDFFGAKEVLSLIRKYGLYPDIVTFGVLALGCKTKNLGLQLLEEMEAAGFRPNVEIFGSLVRNATFIPDFWYLISLMNKMKDLEVEPDPPVLKCLEYIRQKARKILAAQDRGEKVPLPYTKKYVKEGFRVYNLYYKQWLKNTYVEIPQHPWAQYQQKTP</sequence>
<keyword evidence="5" id="KW-1185">Reference proteome</keyword>
<reference evidence="6 7" key="1">
    <citation type="submission" date="2025-05" db="UniProtKB">
        <authorList>
            <consortium name="RefSeq"/>
        </authorList>
    </citation>
    <scope>IDENTIFICATION</scope>
    <source>
        <tissue evidence="6 7">Muscle</tissue>
    </source>
</reference>
<evidence type="ECO:0000313" key="7">
    <source>
        <dbReference type="RefSeq" id="XP_013777073.1"/>
    </source>
</evidence>
<evidence type="ECO:0000256" key="2">
    <source>
        <dbReference type="PROSITE-ProRule" id="PRU00708"/>
    </source>
</evidence>
<dbReference type="RefSeq" id="XP_022244512.1">
    <property type="nucleotide sequence ID" value="XM_022388804.1"/>
</dbReference>
<organism evidence="5 7">
    <name type="scientific">Limulus polyphemus</name>
    <name type="common">Atlantic horseshoe crab</name>
    <dbReference type="NCBI Taxonomy" id="6850"/>
    <lineage>
        <taxon>Eukaryota</taxon>
        <taxon>Metazoa</taxon>
        <taxon>Ecdysozoa</taxon>
        <taxon>Arthropoda</taxon>
        <taxon>Chelicerata</taxon>
        <taxon>Merostomata</taxon>
        <taxon>Xiphosura</taxon>
        <taxon>Limulidae</taxon>
        <taxon>Limulus</taxon>
    </lineage>
</organism>
<dbReference type="Gene3D" id="1.25.40.10">
    <property type="entry name" value="Tetratricopeptide repeat domain"/>
    <property type="match status" value="3"/>
</dbReference>
<dbReference type="Proteomes" id="UP000694941">
    <property type="component" value="Unplaced"/>
</dbReference>
<dbReference type="InterPro" id="IPR002885">
    <property type="entry name" value="PPR_rpt"/>
</dbReference>
<feature type="compositionally biased region" description="Polar residues" evidence="3">
    <location>
        <begin position="80"/>
        <end position="90"/>
    </location>
</feature>
<keyword evidence="1" id="KW-0677">Repeat</keyword>